<keyword evidence="2" id="KW-0560">Oxidoreductase</keyword>
<dbReference type="Pfam" id="PF03721">
    <property type="entry name" value="UDPG_MGDP_dh_N"/>
    <property type="match status" value="1"/>
</dbReference>
<dbReference type="GO" id="GO:0016616">
    <property type="term" value="F:oxidoreductase activity, acting on the CH-OH group of donors, NAD or NADP as acceptor"/>
    <property type="evidence" value="ECO:0007669"/>
    <property type="project" value="InterPro"/>
</dbReference>
<dbReference type="GO" id="GO:0000271">
    <property type="term" value="P:polysaccharide biosynthetic process"/>
    <property type="evidence" value="ECO:0007669"/>
    <property type="project" value="InterPro"/>
</dbReference>
<dbReference type="Proteomes" id="UP000000602">
    <property type="component" value="Chromosome"/>
</dbReference>
<dbReference type="SMART" id="SM00984">
    <property type="entry name" value="UDPG_MGDP_dh_C"/>
    <property type="match status" value="1"/>
</dbReference>
<proteinExistence type="inferred from homology"/>
<protein>
    <submittedName>
        <fullName evidence="6">Probable lipopolysaccharide biosynthesis protein (WbpO)</fullName>
    </submittedName>
</protein>
<dbReference type="Pfam" id="PF00984">
    <property type="entry name" value="UDPG_MGDP_dh"/>
    <property type="match status" value="1"/>
</dbReference>
<dbReference type="AlphaFoldDB" id="Q6AS88"/>
<dbReference type="HOGENOM" id="CLU_023810_3_1_7"/>
<gene>
    <name evidence="6" type="ordered locus">DP0047</name>
</gene>
<dbReference type="NCBIfam" id="NF011729">
    <property type="entry name" value="PRK15182.1"/>
    <property type="match status" value="1"/>
</dbReference>
<dbReference type="GO" id="GO:0051287">
    <property type="term" value="F:NAD binding"/>
    <property type="evidence" value="ECO:0007669"/>
    <property type="project" value="InterPro"/>
</dbReference>
<reference evidence="7" key="1">
    <citation type="journal article" date="2004" name="Environ. Microbiol.">
        <title>The genome of Desulfotalea psychrophila, a sulfate-reducing bacterium from permanently cold Arctic sediments.</title>
        <authorList>
            <person name="Rabus R."/>
            <person name="Ruepp A."/>
            <person name="Frickey T."/>
            <person name="Rattei T."/>
            <person name="Fartmann B."/>
            <person name="Stark M."/>
            <person name="Bauer M."/>
            <person name="Zibat A."/>
            <person name="Lombardot T."/>
            <person name="Becker I."/>
            <person name="Amann J."/>
            <person name="Gellner K."/>
            <person name="Teeling H."/>
            <person name="Leuschner W.D."/>
            <person name="Gloeckner F.-O."/>
            <person name="Lupas A.N."/>
            <person name="Amann R."/>
            <person name="Klenk H.-P."/>
        </authorList>
    </citation>
    <scope>NUCLEOTIDE SEQUENCE [LARGE SCALE GENOMIC DNA]</scope>
    <source>
        <strain evidence="7">DSM 12343 / LSv54</strain>
    </source>
</reference>
<dbReference type="PANTHER" id="PTHR43491:SF2">
    <property type="entry name" value="UDP-N-ACETYL-D-MANNOSAMINE DEHYDROGENASE"/>
    <property type="match status" value="1"/>
</dbReference>
<evidence type="ECO:0000313" key="7">
    <source>
        <dbReference type="Proteomes" id="UP000000602"/>
    </source>
</evidence>
<evidence type="ECO:0000256" key="4">
    <source>
        <dbReference type="PIRNR" id="PIRNR000124"/>
    </source>
</evidence>
<dbReference type="KEGG" id="dps:DP0047"/>
<name>Q6AS88_DESPS</name>
<dbReference type="RefSeq" id="WP_011187292.1">
    <property type="nucleotide sequence ID" value="NC_006138.1"/>
</dbReference>
<dbReference type="InterPro" id="IPR014027">
    <property type="entry name" value="UDP-Glc/GDP-Man_DH_C"/>
</dbReference>
<dbReference type="InterPro" id="IPR001732">
    <property type="entry name" value="UDP-Glc/GDP-Man_DH_N"/>
</dbReference>
<dbReference type="OrthoDB" id="9803238at2"/>
<keyword evidence="3" id="KW-0520">NAD</keyword>
<accession>Q6AS88</accession>
<dbReference type="PIRSF" id="PIRSF500136">
    <property type="entry name" value="UDP_ManNAc_DH"/>
    <property type="match status" value="1"/>
</dbReference>
<dbReference type="SUPFAM" id="SSF48179">
    <property type="entry name" value="6-phosphogluconate dehydrogenase C-terminal domain-like"/>
    <property type="match status" value="1"/>
</dbReference>
<evidence type="ECO:0000313" key="6">
    <source>
        <dbReference type="EMBL" id="CAG34776.1"/>
    </source>
</evidence>
<dbReference type="SUPFAM" id="SSF51735">
    <property type="entry name" value="NAD(P)-binding Rossmann-fold domains"/>
    <property type="match status" value="1"/>
</dbReference>
<dbReference type="EMBL" id="CR522870">
    <property type="protein sequence ID" value="CAG34776.1"/>
    <property type="molecule type" value="Genomic_DNA"/>
</dbReference>
<dbReference type="GO" id="GO:0016628">
    <property type="term" value="F:oxidoreductase activity, acting on the CH-CH group of donors, NAD or NADP as acceptor"/>
    <property type="evidence" value="ECO:0007669"/>
    <property type="project" value="InterPro"/>
</dbReference>
<dbReference type="Pfam" id="PF03720">
    <property type="entry name" value="UDPG_MGDP_dh_C"/>
    <property type="match status" value="1"/>
</dbReference>
<evidence type="ECO:0000259" key="5">
    <source>
        <dbReference type="SMART" id="SM00984"/>
    </source>
</evidence>
<dbReference type="eggNOG" id="COG0677">
    <property type="taxonomic scope" value="Bacteria"/>
</dbReference>
<dbReference type="InterPro" id="IPR008927">
    <property type="entry name" value="6-PGluconate_DH-like_C_sf"/>
</dbReference>
<dbReference type="InterPro" id="IPR036220">
    <property type="entry name" value="UDP-Glc/GDP-Man_DH_C_sf"/>
</dbReference>
<evidence type="ECO:0000256" key="1">
    <source>
        <dbReference type="ARBA" id="ARBA00006601"/>
    </source>
</evidence>
<dbReference type="PANTHER" id="PTHR43491">
    <property type="entry name" value="UDP-N-ACETYL-D-MANNOSAMINE DEHYDROGENASE"/>
    <property type="match status" value="1"/>
</dbReference>
<dbReference type="InterPro" id="IPR014026">
    <property type="entry name" value="UDP-Glc/GDP-Man_DH_dimer"/>
</dbReference>
<sequence>MEYSLDTTKIGIVGLGYVGLPLAVEFGKKISTIGFDLNESRVRDLVAGSDFTLECSAEELSKASELQYSTNLEDLRDCNVYIVTVPTPIDEHKCPDLSPLVKASESLGQVLSKGDIVIYESTVYPGATEENCVPVLERVSGLSYNKDFFAGYSPERINPGDKEHSVTMIKKVTSGSTEQIADFVDELYSSIIIAGTHKASSIRVAEAAKVIENTQRDLNIALINELAIIFNKLGIDTEEVLEAAGTKWNFLPFRPGLVGGHCIGVDPYYLTHKAQSVGYHPEVILSGRRINDNMGSYVASQLVKALIKKRIQVEGANVLLLGLTFKENCPDLRNTKVVDIISELAQYNIQVDVYDPWVSKIEAEKEYGISPVEKPGQNKYDAVVVAVAHNEFVALGESGLQDLLREKSVVYDLKYILPRAVVDIRL</sequence>
<evidence type="ECO:0000256" key="3">
    <source>
        <dbReference type="ARBA" id="ARBA00023027"/>
    </source>
</evidence>
<keyword evidence="7" id="KW-1185">Reference proteome</keyword>
<dbReference type="STRING" id="177439.DP0047"/>
<feature type="domain" description="UDP-glucose/GDP-mannose dehydrogenase C-terminal" evidence="5">
    <location>
        <begin position="319"/>
        <end position="419"/>
    </location>
</feature>
<dbReference type="Gene3D" id="3.40.50.720">
    <property type="entry name" value="NAD(P)-binding Rossmann-like Domain"/>
    <property type="match status" value="2"/>
</dbReference>
<dbReference type="InterPro" id="IPR017476">
    <property type="entry name" value="UDP-Glc/GDP-Man"/>
</dbReference>
<dbReference type="NCBIfam" id="TIGR03026">
    <property type="entry name" value="NDP-sugDHase"/>
    <property type="match status" value="1"/>
</dbReference>
<evidence type="ECO:0000256" key="2">
    <source>
        <dbReference type="ARBA" id="ARBA00023002"/>
    </source>
</evidence>
<dbReference type="PIRSF" id="PIRSF000124">
    <property type="entry name" value="UDPglc_GDPman_dh"/>
    <property type="match status" value="1"/>
</dbReference>
<dbReference type="InterPro" id="IPR036291">
    <property type="entry name" value="NAD(P)-bd_dom_sf"/>
</dbReference>
<dbReference type="SUPFAM" id="SSF52413">
    <property type="entry name" value="UDP-glucose/GDP-mannose dehydrogenase C-terminal domain"/>
    <property type="match status" value="1"/>
</dbReference>
<dbReference type="InterPro" id="IPR028359">
    <property type="entry name" value="UDP_ManNAc/GlcNAc_DH"/>
</dbReference>
<comment type="similarity">
    <text evidence="1 4">Belongs to the UDP-glucose/GDP-mannose dehydrogenase family.</text>
</comment>
<organism evidence="6 7">
    <name type="scientific">Desulfotalea psychrophila (strain LSv54 / DSM 12343)</name>
    <dbReference type="NCBI Taxonomy" id="177439"/>
    <lineage>
        <taxon>Bacteria</taxon>
        <taxon>Pseudomonadati</taxon>
        <taxon>Thermodesulfobacteriota</taxon>
        <taxon>Desulfobulbia</taxon>
        <taxon>Desulfobulbales</taxon>
        <taxon>Desulfocapsaceae</taxon>
        <taxon>Desulfotalea</taxon>
    </lineage>
</organism>